<feature type="domain" description="Ionotropic glutamate receptor L-glutamate and glycine-binding" evidence="23">
    <location>
        <begin position="35"/>
        <end position="97"/>
    </location>
</feature>
<keyword evidence="13 20" id="KW-0407">Ion channel</keyword>
<dbReference type="HOGENOM" id="CLU_007257_9_0_1"/>
<comment type="function">
    <text evidence="20">Receptor for glutamate that functions as a ligand-gated ion channel in the central nervous system and plays an important role in excitatory synaptic transmission. L-glutamate acts as an excitatory neurotransmitter at many synapses in the central nervous system.</text>
</comment>
<dbReference type="GO" id="GO:0007200">
    <property type="term" value="P:phospholipase C-activating G protein-coupled receptor signaling pathway"/>
    <property type="evidence" value="ECO:0007669"/>
    <property type="project" value="Ensembl"/>
</dbReference>
<dbReference type="InterPro" id="IPR001320">
    <property type="entry name" value="Iontro_rcpt_C"/>
</dbReference>
<dbReference type="STRING" id="59463.ENSMLUP00000001296"/>
<evidence type="ECO:0000256" key="13">
    <source>
        <dbReference type="ARBA" id="ARBA00023303"/>
    </source>
</evidence>
<evidence type="ECO:0000256" key="10">
    <source>
        <dbReference type="ARBA" id="ARBA00023180"/>
    </source>
</evidence>
<feature type="binding site" evidence="17">
    <location>
        <position position="329"/>
    </location>
    <ligand>
        <name>L-glutamate</name>
        <dbReference type="ChEBI" id="CHEBI:29985"/>
    </ligand>
</feature>
<feature type="compositionally biased region" description="Low complexity" evidence="21">
    <location>
        <begin position="531"/>
        <end position="547"/>
    </location>
</feature>
<evidence type="ECO:0000256" key="14">
    <source>
        <dbReference type="ARBA" id="ARBA00034104"/>
    </source>
</evidence>
<comment type="similarity">
    <text evidence="20">Belongs to the glutamate-gated ion channel (TC 1.A.10.1) family.</text>
</comment>
<dbReference type="GO" id="GO:0016917">
    <property type="term" value="F:GABA receptor activity"/>
    <property type="evidence" value="ECO:0007669"/>
    <property type="project" value="Ensembl"/>
</dbReference>
<evidence type="ECO:0000256" key="4">
    <source>
        <dbReference type="ARBA" id="ARBA00022729"/>
    </source>
</evidence>
<feature type="compositionally biased region" description="Polar residues" evidence="21">
    <location>
        <begin position="510"/>
        <end position="519"/>
    </location>
</feature>
<evidence type="ECO:0000256" key="19">
    <source>
        <dbReference type="PIRSR" id="PIRSR601508-3"/>
    </source>
</evidence>
<dbReference type="PRINTS" id="PR00177">
    <property type="entry name" value="NMDARECEPTOR"/>
</dbReference>
<dbReference type="EMBL" id="AAPE02040066">
    <property type="status" value="NOT_ANNOTATED_CDS"/>
    <property type="molecule type" value="Genomic_DNA"/>
</dbReference>
<evidence type="ECO:0000256" key="18">
    <source>
        <dbReference type="PIRSR" id="PIRSR601508-2"/>
    </source>
</evidence>
<comment type="subcellular location">
    <subcellularLocation>
        <location evidence="14 20">Postsynaptic cell membrane</location>
        <topology evidence="14 20">Multi-pass membrane protein</topology>
    </subcellularLocation>
</comment>
<accession>G1NVJ4</accession>
<keyword evidence="5 20" id="KW-1133">Transmembrane helix</keyword>
<feature type="compositionally biased region" description="Pro residues" evidence="21">
    <location>
        <begin position="564"/>
        <end position="574"/>
    </location>
</feature>
<evidence type="ECO:0000256" key="20">
    <source>
        <dbReference type="RuleBase" id="RU367118"/>
    </source>
</evidence>
<dbReference type="InterPro" id="IPR001508">
    <property type="entry name" value="Iono_Glu_rcpt_met"/>
</dbReference>
<evidence type="ECO:0000259" key="23">
    <source>
        <dbReference type="SMART" id="SM00918"/>
    </source>
</evidence>
<evidence type="ECO:0000256" key="11">
    <source>
        <dbReference type="ARBA" id="ARBA00023257"/>
    </source>
</evidence>
<feature type="binding site" evidence="17">
    <location>
        <position position="113"/>
    </location>
    <ligand>
        <name>L-glutamate</name>
        <dbReference type="ChEBI" id="CHEBI:29985"/>
    </ligand>
</feature>
<dbReference type="EMBL" id="AAPE02040070">
    <property type="status" value="NOT_ANNOTATED_CDS"/>
    <property type="molecule type" value="Genomic_DNA"/>
</dbReference>
<keyword evidence="19" id="KW-1015">Disulfide bond</keyword>
<evidence type="ECO:0000256" key="16">
    <source>
        <dbReference type="ARBA" id="ARBA00036634"/>
    </source>
</evidence>
<reference evidence="24" key="3">
    <citation type="submission" date="2025-09" db="UniProtKB">
        <authorList>
            <consortium name="Ensembl"/>
        </authorList>
    </citation>
    <scope>IDENTIFICATION</scope>
</reference>
<keyword evidence="2 20" id="KW-1003">Cell membrane</keyword>
<sequence length="597" mass="64899">WDSEKALNRPALQERPIGPAASVLTLLILWPQEEPFVMVAENILGQPKRYKGFSVDVLDALAKALGFKYEIYQAPDGGYGHQLHNTSWNGMIGELISKRADLAISAITITPERESVVDFSKRYMDYSVGILLKKPEEKISIFSLFAPFDFAVWACIAAAIPVVGVLIFVLNRMQAVTAQAAAQPRPSGSATLHSAIWIVYGAFVQQGGESSVNSVAMRIVMGSWWLFTLIVCSSYTANLAAFLTVSRMDSPIRTFQDLSKQVELPYGTVRGSAVYEYFRAKGTNPLEQDSTFAELWRTISKNGGADNCVSSPSEGIRKAKKGNYAFLWDLAVVEYAALTDDDCAVTVVSNSVSSKGYGIALQHGSPYRDLFSQRILELQDTGDLDVLKQKWWPRTGRCDLTSHAGTQADGRALKLHSFAGVFCVLAVGLLLACLVAALELWWTSNRCRQETPKEDKEVNLEQVHRRMNSLLDEDVAHKQISPASIELSALEMGGLAPGQALEPTREYPNPQLSVSTFLPEQSGHGPGRTLTAGPSGPATAAGPASATMPSVCKHRSPNGGAVPPRSPVKNPPSPWAYQPVPGDMLPENLDTAQDTSI</sequence>
<keyword evidence="10" id="KW-0325">Glycoprotein</keyword>
<feature type="site" description="Interaction with the cone snail toxin Con-ikot-ikot" evidence="18">
    <location>
        <position position="279"/>
    </location>
</feature>
<evidence type="ECO:0000259" key="22">
    <source>
        <dbReference type="SMART" id="SM00079"/>
    </source>
</evidence>
<keyword evidence="4" id="KW-0732">Signal</keyword>
<feature type="transmembrane region" description="Helical" evidence="20">
    <location>
        <begin position="224"/>
        <end position="245"/>
    </location>
</feature>
<dbReference type="SMART" id="SM00918">
    <property type="entry name" value="Lig_chan-Glu_bd"/>
    <property type="match status" value="1"/>
</dbReference>
<keyword evidence="6 20" id="KW-0770">Synapse</keyword>
<reference evidence="24" key="2">
    <citation type="submission" date="2025-08" db="UniProtKB">
        <authorList>
            <consortium name="Ensembl"/>
        </authorList>
    </citation>
    <scope>IDENTIFICATION</scope>
</reference>
<dbReference type="EMBL" id="AAPE02040068">
    <property type="status" value="NOT_ANNOTATED_CDS"/>
    <property type="molecule type" value="Genomic_DNA"/>
</dbReference>
<feature type="transmembrane region" description="Helical" evidence="20">
    <location>
        <begin position="150"/>
        <end position="170"/>
    </location>
</feature>
<evidence type="ECO:0000256" key="2">
    <source>
        <dbReference type="ARBA" id="ARBA00022475"/>
    </source>
</evidence>
<dbReference type="InterPro" id="IPR015683">
    <property type="entry name" value="Ionotropic_Glu_rcpt"/>
</dbReference>
<dbReference type="GO" id="GO:0045211">
    <property type="term" value="C:postsynaptic membrane"/>
    <property type="evidence" value="ECO:0007669"/>
    <property type="project" value="UniProtKB-SubCell"/>
</dbReference>
<evidence type="ECO:0000256" key="5">
    <source>
        <dbReference type="ARBA" id="ARBA00022989"/>
    </source>
</evidence>
<organism evidence="24 25">
    <name type="scientific">Myotis lucifugus</name>
    <name type="common">Little brown bat</name>
    <dbReference type="NCBI Taxonomy" id="59463"/>
    <lineage>
        <taxon>Eukaryota</taxon>
        <taxon>Metazoa</taxon>
        <taxon>Chordata</taxon>
        <taxon>Craniata</taxon>
        <taxon>Vertebrata</taxon>
        <taxon>Euteleostomi</taxon>
        <taxon>Mammalia</taxon>
        <taxon>Eutheria</taxon>
        <taxon>Laurasiatheria</taxon>
        <taxon>Chiroptera</taxon>
        <taxon>Yangochiroptera</taxon>
        <taxon>Vespertilionidae</taxon>
        <taxon>Myotis</taxon>
    </lineage>
</organism>
<dbReference type="SUPFAM" id="SSF53850">
    <property type="entry name" value="Periplasmic binding protein-like II"/>
    <property type="match status" value="1"/>
</dbReference>
<feature type="disulfide bond" evidence="19">
    <location>
        <begin position="343"/>
        <end position="398"/>
    </location>
</feature>
<dbReference type="FunFam" id="1.10.287.70:FF:000045">
    <property type="entry name" value="Glutamate receptor, ionotropic, delta 2"/>
    <property type="match status" value="1"/>
</dbReference>
<feature type="domain" description="Ionotropic glutamate receptor C-terminal" evidence="22">
    <location>
        <begin position="25"/>
        <end position="394"/>
    </location>
</feature>
<dbReference type="InterPro" id="IPR019594">
    <property type="entry name" value="Glu/Gly-bd"/>
</dbReference>
<feature type="binding site" evidence="17">
    <location>
        <position position="108"/>
    </location>
    <ligand>
        <name>L-glutamate</name>
        <dbReference type="ChEBI" id="CHEBI:29985"/>
    </ligand>
</feature>
<dbReference type="GeneTree" id="ENSGT00940000155910"/>
<comment type="catalytic activity">
    <reaction evidence="16">
        <text>Ca(2+)(in) = Ca(2+)(out)</text>
        <dbReference type="Rhea" id="RHEA:29671"/>
        <dbReference type="ChEBI" id="CHEBI:29108"/>
    </reaction>
</comment>
<evidence type="ECO:0000256" key="3">
    <source>
        <dbReference type="ARBA" id="ARBA00022692"/>
    </source>
</evidence>
<keyword evidence="3 20" id="KW-0812">Transmembrane</keyword>
<dbReference type="Ensembl" id="ENSMLUT00000001413.2">
    <property type="protein sequence ID" value="ENSMLUP00000001296.2"/>
    <property type="gene ID" value="ENSMLUG00000001413.2"/>
</dbReference>
<dbReference type="GO" id="GO:0031914">
    <property type="term" value="P:negative regulation of synaptic plasticity"/>
    <property type="evidence" value="ECO:0007669"/>
    <property type="project" value="Ensembl"/>
</dbReference>
<dbReference type="FunFam" id="3.40.190.10:FF:000024">
    <property type="entry name" value="Glutamate receptor, ionotropic, delta 1"/>
    <property type="match status" value="1"/>
</dbReference>
<keyword evidence="12 20" id="KW-1071">Ligand-gated ion channel</keyword>
<feature type="site" description="Crucial to convey clamshell closure to channel opening" evidence="18">
    <location>
        <position position="252"/>
    </location>
</feature>
<keyword evidence="8 20" id="KW-0472">Membrane</keyword>
<keyword evidence="7 20" id="KW-0406">Ion transport</keyword>
<evidence type="ECO:0000313" key="24">
    <source>
        <dbReference type="Ensembl" id="ENSMLUP00000001296.2"/>
    </source>
</evidence>
<dbReference type="FunFam" id="3.40.190.10:FF:000040">
    <property type="entry name" value="Glutamate receptor, ionotropic, delta 2"/>
    <property type="match status" value="1"/>
</dbReference>
<protein>
    <recommendedName>
        <fullName evidence="20">Glutamate receptor</fullName>
    </recommendedName>
</protein>
<evidence type="ECO:0000256" key="15">
    <source>
        <dbReference type="ARBA" id="ARBA00036239"/>
    </source>
</evidence>
<dbReference type="OMA" id="QGGESIM"/>
<dbReference type="GO" id="GO:0099530">
    <property type="term" value="F:G protein-coupled receptor activity involved in regulation of postsynaptic membrane potential"/>
    <property type="evidence" value="ECO:0007669"/>
    <property type="project" value="Ensembl"/>
</dbReference>
<dbReference type="SMART" id="SM00079">
    <property type="entry name" value="PBPe"/>
    <property type="match status" value="1"/>
</dbReference>
<evidence type="ECO:0000256" key="7">
    <source>
        <dbReference type="ARBA" id="ARBA00023065"/>
    </source>
</evidence>
<evidence type="ECO:0000256" key="6">
    <source>
        <dbReference type="ARBA" id="ARBA00023018"/>
    </source>
</evidence>
<feature type="region of interest" description="Disordered" evidence="21">
    <location>
        <begin position="498"/>
        <end position="597"/>
    </location>
</feature>
<dbReference type="InParanoid" id="G1NVJ4"/>
<dbReference type="EMBL" id="AAPE02040067">
    <property type="status" value="NOT_ANNOTATED_CDS"/>
    <property type="molecule type" value="Genomic_DNA"/>
</dbReference>
<gene>
    <name evidence="24" type="primary">GRID1</name>
</gene>
<evidence type="ECO:0000313" key="25">
    <source>
        <dbReference type="Proteomes" id="UP000001074"/>
    </source>
</evidence>
<evidence type="ECO:0000256" key="1">
    <source>
        <dbReference type="ARBA" id="ARBA00022448"/>
    </source>
</evidence>
<dbReference type="Proteomes" id="UP000001074">
    <property type="component" value="Unassembled WGS sequence"/>
</dbReference>
<dbReference type="EMBL" id="AAPE02040065">
    <property type="status" value="NOT_ANNOTATED_CDS"/>
    <property type="molecule type" value="Genomic_DNA"/>
</dbReference>
<dbReference type="PANTHER" id="PTHR18966">
    <property type="entry name" value="IONOTROPIC GLUTAMATE RECEPTOR"/>
    <property type="match status" value="1"/>
</dbReference>
<evidence type="ECO:0000256" key="17">
    <source>
        <dbReference type="PIRSR" id="PIRSR601508-1"/>
    </source>
</evidence>
<proteinExistence type="inferred from homology"/>
<dbReference type="Pfam" id="PF10613">
    <property type="entry name" value="Lig_chan-Glu_bd"/>
    <property type="match status" value="1"/>
</dbReference>
<keyword evidence="1 20" id="KW-0813">Transport</keyword>
<dbReference type="Gene3D" id="3.40.190.10">
    <property type="entry name" value="Periplasmic binding protein-like II"/>
    <property type="match status" value="2"/>
</dbReference>
<reference evidence="24 25" key="1">
    <citation type="journal article" date="2011" name="Nature">
        <title>A high-resolution map of human evolutionary constraint using 29 mammals.</title>
        <authorList>
            <person name="Lindblad-Toh K."/>
            <person name="Garber M."/>
            <person name="Zuk O."/>
            <person name="Lin M.F."/>
            <person name="Parker B.J."/>
            <person name="Washietl S."/>
            <person name="Kheradpour P."/>
            <person name="Ernst J."/>
            <person name="Jordan G."/>
            <person name="Mauceli E."/>
            <person name="Ward L.D."/>
            <person name="Lowe C.B."/>
            <person name="Holloway A.K."/>
            <person name="Clamp M."/>
            <person name="Gnerre S."/>
            <person name="Alfoldi J."/>
            <person name="Beal K."/>
            <person name="Chang J."/>
            <person name="Clawson H."/>
            <person name="Cuff J."/>
            <person name="Di Palma F."/>
            <person name="Fitzgerald S."/>
            <person name="Flicek P."/>
            <person name="Guttman M."/>
            <person name="Hubisz M.J."/>
            <person name="Jaffe D.B."/>
            <person name="Jungreis I."/>
            <person name="Kent W.J."/>
            <person name="Kostka D."/>
            <person name="Lara M."/>
            <person name="Martins A.L."/>
            <person name="Massingham T."/>
            <person name="Moltke I."/>
            <person name="Raney B.J."/>
            <person name="Rasmussen M.D."/>
            <person name="Robinson J."/>
            <person name="Stark A."/>
            <person name="Vilella A.J."/>
            <person name="Wen J."/>
            <person name="Xie X."/>
            <person name="Zody M.C."/>
            <person name="Baldwin J."/>
            <person name="Bloom T."/>
            <person name="Chin C.W."/>
            <person name="Heiman D."/>
            <person name="Nicol R."/>
            <person name="Nusbaum C."/>
            <person name="Young S."/>
            <person name="Wilkinson J."/>
            <person name="Worley K.C."/>
            <person name="Kovar C.L."/>
            <person name="Muzny D.M."/>
            <person name="Gibbs R.A."/>
            <person name="Cree A."/>
            <person name="Dihn H.H."/>
            <person name="Fowler G."/>
            <person name="Jhangiani S."/>
            <person name="Joshi V."/>
            <person name="Lee S."/>
            <person name="Lewis L.R."/>
            <person name="Nazareth L.V."/>
            <person name="Okwuonu G."/>
            <person name="Santibanez J."/>
            <person name="Warren W.C."/>
            <person name="Mardis E.R."/>
            <person name="Weinstock G.M."/>
            <person name="Wilson R.K."/>
            <person name="Delehaunty K."/>
            <person name="Dooling D."/>
            <person name="Fronik C."/>
            <person name="Fulton L."/>
            <person name="Fulton B."/>
            <person name="Graves T."/>
            <person name="Minx P."/>
            <person name="Sodergren E."/>
            <person name="Birney E."/>
            <person name="Margulies E.H."/>
            <person name="Herrero J."/>
            <person name="Green E.D."/>
            <person name="Haussler D."/>
            <person name="Siepel A."/>
            <person name="Goldman N."/>
            <person name="Pollard K.S."/>
            <person name="Pedersen J.S."/>
            <person name="Lander E.S."/>
            <person name="Kellis M."/>
        </authorList>
    </citation>
    <scope>NUCLEOTIDE SEQUENCE [LARGE SCALE GENOMIC DNA]</scope>
</reference>
<evidence type="ECO:0000256" key="8">
    <source>
        <dbReference type="ARBA" id="ARBA00023136"/>
    </source>
</evidence>
<keyword evidence="9 20" id="KW-0675">Receptor</keyword>
<evidence type="ECO:0000256" key="9">
    <source>
        <dbReference type="ARBA" id="ARBA00023170"/>
    </source>
</evidence>
<comment type="catalytic activity">
    <reaction evidence="15">
        <text>Na(+)(in) = Na(+)(out)</text>
        <dbReference type="Rhea" id="RHEA:34963"/>
        <dbReference type="ChEBI" id="CHEBI:29101"/>
    </reaction>
</comment>
<name>G1NVJ4_MYOLU</name>
<dbReference type="GO" id="GO:0015276">
    <property type="term" value="F:ligand-gated monoatomic ion channel activity"/>
    <property type="evidence" value="ECO:0007669"/>
    <property type="project" value="InterPro"/>
</dbReference>
<feature type="transmembrane region" description="Helical" evidence="20">
    <location>
        <begin position="418"/>
        <end position="442"/>
    </location>
</feature>
<keyword evidence="11 20" id="KW-0628">Postsynaptic cell membrane</keyword>
<dbReference type="eggNOG" id="KOG1052">
    <property type="taxonomic scope" value="Eukaryota"/>
</dbReference>
<dbReference type="GO" id="GO:0099538">
    <property type="term" value="P:synaptic signaling via neuropeptide"/>
    <property type="evidence" value="ECO:0007669"/>
    <property type="project" value="Ensembl"/>
</dbReference>
<dbReference type="Gene3D" id="1.10.287.70">
    <property type="match status" value="1"/>
</dbReference>
<keyword evidence="25" id="KW-1185">Reference proteome</keyword>
<evidence type="ECO:0000256" key="12">
    <source>
        <dbReference type="ARBA" id="ARBA00023286"/>
    </source>
</evidence>
<evidence type="ECO:0000256" key="21">
    <source>
        <dbReference type="SAM" id="MobiDB-lite"/>
    </source>
</evidence>
<dbReference type="EMBL" id="AAPE02040069">
    <property type="status" value="NOT_ANNOTATED_CDS"/>
    <property type="molecule type" value="Genomic_DNA"/>
</dbReference>
<dbReference type="AlphaFoldDB" id="G1NVJ4"/>
<dbReference type="Pfam" id="PF00060">
    <property type="entry name" value="Lig_chan"/>
    <property type="match status" value="1"/>
</dbReference>